<dbReference type="InterPro" id="IPR036378">
    <property type="entry name" value="FAS1_dom_sf"/>
</dbReference>
<evidence type="ECO:0000313" key="6">
    <source>
        <dbReference type="EMBL" id="GLD58118.1"/>
    </source>
</evidence>
<comment type="subcellular location">
    <subcellularLocation>
        <location evidence="1">Membrane</location>
    </subcellularLocation>
</comment>
<keyword evidence="7" id="KW-1185">Reference proteome</keyword>
<evidence type="ECO:0000256" key="1">
    <source>
        <dbReference type="ARBA" id="ARBA00004370"/>
    </source>
</evidence>
<dbReference type="Proteomes" id="UP001279410">
    <property type="component" value="Unassembled WGS sequence"/>
</dbReference>
<feature type="domain" description="FAS1" evidence="5">
    <location>
        <begin position="1"/>
        <end position="140"/>
    </location>
</feature>
<dbReference type="SUPFAM" id="SSF82153">
    <property type="entry name" value="FAS1 domain"/>
    <property type="match status" value="1"/>
</dbReference>
<evidence type="ECO:0000313" key="7">
    <source>
        <dbReference type="Proteomes" id="UP001279410"/>
    </source>
</evidence>
<dbReference type="InterPro" id="IPR000782">
    <property type="entry name" value="FAS1_domain"/>
</dbReference>
<dbReference type="PANTHER" id="PTHR24038:SF8">
    <property type="entry name" value="STABILIN-1"/>
    <property type="match status" value="1"/>
</dbReference>
<evidence type="ECO:0000256" key="3">
    <source>
        <dbReference type="ARBA" id="ARBA00023157"/>
    </source>
</evidence>
<evidence type="ECO:0000256" key="2">
    <source>
        <dbReference type="ARBA" id="ARBA00023136"/>
    </source>
</evidence>
<dbReference type="PANTHER" id="PTHR24038">
    <property type="entry name" value="STABILIN"/>
    <property type="match status" value="1"/>
</dbReference>
<protein>
    <submittedName>
        <fullName evidence="6">Stabilin-1</fullName>
    </submittedName>
</protein>
<sequence>MNVTTAATFYGYTRFYKLVEDAGLLPLLQMSIHKPFTMFWPTDEALKSLPPERQRWLSSPDHQEQLAATVKAHIIRNSRVMGVSQPDKFSSFRTMHGSTIKYSCDKTLVGAVLINDNAARVVERYLTFKDGLAYGIDQLLEPPGLGAHCDSIENRTTFGRCGRCLSPPSCPFRHHDT</sequence>
<dbReference type="GO" id="GO:0016020">
    <property type="term" value="C:membrane"/>
    <property type="evidence" value="ECO:0007669"/>
    <property type="project" value="UniProtKB-SubCell"/>
</dbReference>
<dbReference type="AlphaFoldDB" id="A0AAD3MQ41"/>
<dbReference type="Pfam" id="PF02469">
    <property type="entry name" value="Fasciclin"/>
    <property type="match status" value="1"/>
</dbReference>
<dbReference type="EMBL" id="BRZM01000032">
    <property type="protein sequence ID" value="GLD58118.1"/>
    <property type="molecule type" value="Genomic_DNA"/>
</dbReference>
<dbReference type="FunFam" id="2.30.180.10:FF:000005">
    <property type="entry name" value="Stabilin 2"/>
    <property type="match status" value="1"/>
</dbReference>
<reference evidence="6" key="1">
    <citation type="submission" date="2022-08" db="EMBL/GenBank/DDBJ databases">
        <title>Genome sequencing of akame (Lates japonicus).</title>
        <authorList>
            <person name="Hashiguchi Y."/>
            <person name="Takahashi H."/>
        </authorList>
    </citation>
    <scope>NUCLEOTIDE SEQUENCE</scope>
    <source>
        <strain evidence="6">Kochi</strain>
    </source>
</reference>
<gene>
    <name evidence="6" type="ORF">AKAME5_001026300</name>
</gene>
<evidence type="ECO:0000259" key="5">
    <source>
        <dbReference type="PROSITE" id="PS50213"/>
    </source>
</evidence>
<accession>A0AAD3MQ41</accession>
<proteinExistence type="predicted"/>
<organism evidence="6 7">
    <name type="scientific">Lates japonicus</name>
    <name type="common">Japanese lates</name>
    <dbReference type="NCBI Taxonomy" id="270547"/>
    <lineage>
        <taxon>Eukaryota</taxon>
        <taxon>Metazoa</taxon>
        <taxon>Chordata</taxon>
        <taxon>Craniata</taxon>
        <taxon>Vertebrata</taxon>
        <taxon>Euteleostomi</taxon>
        <taxon>Actinopterygii</taxon>
        <taxon>Neopterygii</taxon>
        <taxon>Teleostei</taxon>
        <taxon>Neoteleostei</taxon>
        <taxon>Acanthomorphata</taxon>
        <taxon>Carangaria</taxon>
        <taxon>Carangaria incertae sedis</taxon>
        <taxon>Centropomidae</taxon>
        <taxon>Lates</taxon>
    </lineage>
</organism>
<comment type="caution">
    <text evidence="6">The sequence shown here is derived from an EMBL/GenBank/DDBJ whole genome shotgun (WGS) entry which is preliminary data.</text>
</comment>
<feature type="non-terminal residue" evidence="6">
    <location>
        <position position="177"/>
    </location>
</feature>
<evidence type="ECO:0000256" key="4">
    <source>
        <dbReference type="ARBA" id="ARBA00023180"/>
    </source>
</evidence>
<dbReference type="SMART" id="SM00554">
    <property type="entry name" value="FAS1"/>
    <property type="match status" value="1"/>
</dbReference>
<keyword evidence="4" id="KW-0325">Glycoprotein</keyword>
<keyword evidence="3" id="KW-1015">Disulfide bond</keyword>
<dbReference type="Gene3D" id="2.30.180.10">
    <property type="entry name" value="FAS1 domain"/>
    <property type="match status" value="1"/>
</dbReference>
<keyword evidence="2" id="KW-0472">Membrane</keyword>
<name>A0AAD3MQ41_LATJO</name>
<dbReference type="PROSITE" id="PS50213">
    <property type="entry name" value="FAS1"/>
    <property type="match status" value="1"/>
</dbReference>